<keyword evidence="3" id="KW-1185">Reference proteome</keyword>
<proteinExistence type="predicted"/>
<reference evidence="2" key="3">
    <citation type="submission" date="2025-09" db="UniProtKB">
        <authorList>
            <consortium name="Ensembl"/>
        </authorList>
    </citation>
    <scope>IDENTIFICATION</scope>
    <source>
        <strain evidence="2">breed Abyssinian</strain>
    </source>
</reference>
<evidence type="ECO:0000256" key="1">
    <source>
        <dbReference type="SAM" id="MobiDB-lite"/>
    </source>
</evidence>
<name>A0ABI7YTM8_FELCA</name>
<feature type="compositionally biased region" description="Basic and acidic residues" evidence="1">
    <location>
        <begin position="1"/>
        <end position="13"/>
    </location>
</feature>
<protein>
    <submittedName>
        <fullName evidence="2">Uncharacterized protein</fullName>
    </submittedName>
</protein>
<dbReference type="Proteomes" id="UP000823872">
    <property type="component" value="Chromosome B3"/>
</dbReference>
<sequence length="99" mass="11104">MSSDRQRSNDESRSTGNGSSEAHQGDLAVPDRKNKTKQDKTKHKNTKLSRKTTAKLPTSCVKRLQKELTEVIHVSPPNCHAGPKEQRHLLTVLQILGFF</sequence>
<organism evidence="2 3">
    <name type="scientific">Felis catus</name>
    <name type="common">Cat</name>
    <name type="synonym">Felis silvestris catus</name>
    <dbReference type="NCBI Taxonomy" id="9685"/>
    <lineage>
        <taxon>Eukaryota</taxon>
        <taxon>Metazoa</taxon>
        <taxon>Chordata</taxon>
        <taxon>Craniata</taxon>
        <taxon>Vertebrata</taxon>
        <taxon>Euteleostomi</taxon>
        <taxon>Mammalia</taxon>
        <taxon>Eutheria</taxon>
        <taxon>Laurasiatheria</taxon>
        <taxon>Carnivora</taxon>
        <taxon>Feliformia</taxon>
        <taxon>Felidae</taxon>
        <taxon>Felinae</taxon>
        <taxon>Felis</taxon>
    </lineage>
</organism>
<dbReference type="Ensembl" id="ENSFCTT00005051079.1">
    <property type="protein sequence ID" value="ENSFCTP00005037337.1"/>
    <property type="gene ID" value="ENSFCTG00005017775.1"/>
</dbReference>
<reference evidence="2" key="2">
    <citation type="submission" date="2025-08" db="UniProtKB">
        <authorList>
            <consortium name="Ensembl"/>
        </authorList>
    </citation>
    <scope>IDENTIFICATION</scope>
    <source>
        <strain evidence="2">breed Abyssinian</strain>
    </source>
</reference>
<feature type="region of interest" description="Disordered" evidence="1">
    <location>
        <begin position="1"/>
        <end position="58"/>
    </location>
</feature>
<evidence type="ECO:0000313" key="2">
    <source>
        <dbReference type="Ensembl" id="ENSFCTP00005037337.1"/>
    </source>
</evidence>
<dbReference type="GeneTree" id="ENSGT01110000270690"/>
<reference evidence="2 3" key="1">
    <citation type="submission" date="2021-02" db="EMBL/GenBank/DDBJ databases">
        <title>Safari Cat Assemblies.</title>
        <authorList>
            <person name="Bredemeyer K.R."/>
            <person name="Murphy W.J."/>
        </authorList>
    </citation>
    <scope>NUCLEOTIDE SEQUENCE [LARGE SCALE GENOMIC DNA]</scope>
</reference>
<accession>A0ABI7YTM8</accession>
<evidence type="ECO:0000313" key="3">
    <source>
        <dbReference type="Proteomes" id="UP000823872"/>
    </source>
</evidence>
<feature type="compositionally biased region" description="Basic and acidic residues" evidence="1">
    <location>
        <begin position="29"/>
        <end position="39"/>
    </location>
</feature>
<feature type="compositionally biased region" description="Basic residues" evidence="1">
    <location>
        <begin position="40"/>
        <end position="53"/>
    </location>
</feature>